<evidence type="ECO:0000313" key="4">
    <source>
        <dbReference type="EMBL" id="MBP1851180.1"/>
    </source>
</evidence>
<dbReference type="PANTHER" id="PTHR11908:SF132">
    <property type="entry name" value="ALDEHYDE OXIDASE 1-RELATED"/>
    <property type="match status" value="1"/>
</dbReference>
<dbReference type="InterPro" id="IPR008274">
    <property type="entry name" value="AldOxase/xan_DH_MoCoBD1"/>
</dbReference>
<keyword evidence="2 4" id="KW-0560">Oxidoreductase</keyword>
<accession>A0ABS4DZR6</accession>
<dbReference type="PANTHER" id="PTHR11908">
    <property type="entry name" value="XANTHINE DEHYDROGENASE"/>
    <property type="match status" value="1"/>
</dbReference>
<organism evidence="4 5">
    <name type="scientific">Rhizobium halophytocola</name>
    <dbReference type="NCBI Taxonomy" id="735519"/>
    <lineage>
        <taxon>Bacteria</taxon>
        <taxon>Pseudomonadati</taxon>
        <taxon>Pseudomonadota</taxon>
        <taxon>Alphaproteobacteria</taxon>
        <taxon>Hyphomicrobiales</taxon>
        <taxon>Rhizobiaceae</taxon>
        <taxon>Rhizobium/Agrobacterium group</taxon>
        <taxon>Rhizobium</taxon>
    </lineage>
</organism>
<name>A0ABS4DZR6_9HYPH</name>
<dbReference type="InterPro" id="IPR016208">
    <property type="entry name" value="Ald_Oxase/xanthine_DH-like"/>
</dbReference>
<dbReference type="InterPro" id="IPR046867">
    <property type="entry name" value="AldOxase/xan_DH_MoCoBD2"/>
</dbReference>
<gene>
    <name evidence="4" type="ORF">J2Z17_002623</name>
</gene>
<dbReference type="Pfam" id="PF02738">
    <property type="entry name" value="MoCoBD_1"/>
    <property type="match status" value="1"/>
</dbReference>
<dbReference type="GO" id="GO:0004854">
    <property type="term" value="F:xanthine dehydrogenase activity"/>
    <property type="evidence" value="ECO:0007669"/>
    <property type="project" value="UniProtKB-EC"/>
</dbReference>
<protein>
    <submittedName>
        <fullName evidence="4">Xanthine dehydrogenase YagR molybdenum-binding subunit</fullName>
        <ecNumber evidence="4">1.17.1.4</ecNumber>
    </submittedName>
</protein>
<dbReference type="Pfam" id="PF20256">
    <property type="entry name" value="MoCoBD_2"/>
    <property type="match status" value="1"/>
</dbReference>
<dbReference type="InterPro" id="IPR036856">
    <property type="entry name" value="Ald_Oxase/Xan_DH_a/b_sf"/>
</dbReference>
<proteinExistence type="predicted"/>
<dbReference type="InterPro" id="IPR000674">
    <property type="entry name" value="Ald_Oxase/Xan_DH_a/b"/>
</dbReference>
<dbReference type="EC" id="1.17.1.4" evidence="4"/>
<dbReference type="RefSeq" id="WP_209945622.1">
    <property type="nucleotide sequence ID" value="NZ_JAGGJU010000006.1"/>
</dbReference>
<keyword evidence="1" id="KW-0500">Molybdenum</keyword>
<evidence type="ECO:0000256" key="1">
    <source>
        <dbReference type="ARBA" id="ARBA00022505"/>
    </source>
</evidence>
<feature type="domain" description="Aldehyde oxidase/xanthine dehydrogenase a/b hammerhead" evidence="3">
    <location>
        <begin position="34"/>
        <end position="145"/>
    </location>
</feature>
<evidence type="ECO:0000313" key="5">
    <source>
        <dbReference type="Proteomes" id="UP000759443"/>
    </source>
</evidence>
<dbReference type="EMBL" id="JAGGJU010000006">
    <property type="protein sequence ID" value="MBP1851180.1"/>
    <property type="molecule type" value="Genomic_DNA"/>
</dbReference>
<dbReference type="Gene3D" id="3.90.1170.50">
    <property type="entry name" value="Aldehyde oxidase/xanthine dehydrogenase, a/b hammerhead"/>
    <property type="match status" value="1"/>
</dbReference>
<comment type="caution">
    <text evidence="4">The sequence shown here is derived from an EMBL/GenBank/DDBJ whole genome shotgun (WGS) entry which is preliminary data.</text>
</comment>
<dbReference type="InterPro" id="IPR037165">
    <property type="entry name" value="AldOxase/xan_DH_Mopterin-bd_sf"/>
</dbReference>
<dbReference type="Gene3D" id="3.30.365.10">
    <property type="entry name" value="Aldehyde oxidase/xanthine dehydrogenase, molybdopterin binding domain"/>
    <property type="match status" value="4"/>
</dbReference>
<dbReference type="SUPFAM" id="SSF54665">
    <property type="entry name" value="CO dehydrogenase molybdoprotein N-domain-like"/>
    <property type="match status" value="1"/>
</dbReference>
<dbReference type="SMART" id="SM01008">
    <property type="entry name" value="Ald_Xan_dh_C"/>
    <property type="match status" value="1"/>
</dbReference>
<reference evidence="4 5" key="1">
    <citation type="submission" date="2021-03" db="EMBL/GenBank/DDBJ databases">
        <title>Genomic Encyclopedia of Type Strains, Phase IV (KMG-IV): sequencing the most valuable type-strain genomes for metagenomic binning, comparative biology and taxonomic classification.</title>
        <authorList>
            <person name="Goeker M."/>
        </authorList>
    </citation>
    <scope>NUCLEOTIDE SEQUENCE [LARGE SCALE GENOMIC DNA]</scope>
    <source>
        <strain evidence="4 5">DSM 21600</strain>
    </source>
</reference>
<sequence>MNYQDVNTKRGDASDGGAILGTGVARHDGAAKVRGDAVYAIEHSLPGLLYCVMVNSTIGAGRVVQVDAQKAEAMPGVRMVLHAGNSLELVPQADFFGNRPAGDSYNPFAREIAFNGQLVAAVVAETLEQARAAARAVTVAVENGKVVSTFHDPAAGEGNVIAAMSKDWGDPDAALADAPVVVEATYETPREYNVPIEPHGLIAHWEDDDHLTLYEHSQWIDGMAKYHADAFAIPFDNVRMVCPYIGGGFGSKAQVQPHALAAAIASKLLKQPVKLAVTRPQTFTAFGGRPATRQTLKLGATKDGKLLAIDHDGVNETATYANFTETTGIVTGMMYDVPNFRSRQRTVPVNTVLPGPFRAPGKNPSGFALETAMDELAIKLSMDPVELRLRNEPEKDPETGKPWSTRKLREAYAAGAEAFGWDKRNPEIGSMRDGHELIGWGMAVGTHPVYSGGGEATVSVKADGTVEVSSSAIDMGQGTYTILAQTAADALGVPVERVAVKLGDSRYAGAPVAGGSKLANLMVGAVHKTAMAVRDELVQLGLSDPNSPLRDKANNLMLSGGRIATPAGEGITLAELLAATGRDAVELTRDTLPEAERTPQERRQMFATFASGHKESDFAVSRHSFCAHFIEVRVDEDFGTVRVSRVVTAVDAGRLYNTKLADSQFKGGIIMGIGMALLEEGVTDPRNGRILSANLADYRIATNADVPEIQTISVGVPDFQATPLGGKAVGELAIVGVAAAISNAVYHATGKRVRSLPISIEDLL</sequence>
<evidence type="ECO:0000256" key="2">
    <source>
        <dbReference type="ARBA" id="ARBA00023002"/>
    </source>
</evidence>
<dbReference type="Pfam" id="PF01315">
    <property type="entry name" value="Ald_Xan_dh_C"/>
    <property type="match status" value="1"/>
</dbReference>
<dbReference type="SUPFAM" id="SSF56003">
    <property type="entry name" value="Molybdenum cofactor-binding domain"/>
    <property type="match status" value="1"/>
</dbReference>
<keyword evidence="5" id="KW-1185">Reference proteome</keyword>
<dbReference type="Proteomes" id="UP000759443">
    <property type="component" value="Unassembled WGS sequence"/>
</dbReference>
<evidence type="ECO:0000259" key="3">
    <source>
        <dbReference type="SMART" id="SM01008"/>
    </source>
</evidence>